<evidence type="ECO:0000313" key="5">
    <source>
        <dbReference type="Proteomes" id="UP000294702"/>
    </source>
</evidence>
<dbReference type="Gene3D" id="2.40.160.20">
    <property type="match status" value="1"/>
</dbReference>
<dbReference type="OrthoDB" id="6648740at2"/>
<dbReference type="AlphaFoldDB" id="A0A4R1G0I1"/>
<dbReference type="Proteomes" id="UP000294702">
    <property type="component" value="Unassembled WGS sequence"/>
</dbReference>
<keyword evidence="5" id="KW-1185">Reference proteome</keyword>
<reference evidence="4 5" key="1">
    <citation type="submission" date="2019-03" db="EMBL/GenBank/DDBJ databases">
        <title>Genomic Encyclopedia of Type Strains, Phase IV (KMG-IV): sequencing the most valuable type-strain genomes for metagenomic binning, comparative biology and taxonomic classification.</title>
        <authorList>
            <person name="Goeker M."/>
        </authorList>
    </citation>
    <scope>NUCLEOTIDE SEQUENCE [LARGE SCALE GENOMIC DNA]</scope>
    <source>
        <strain evidence="4 5">DSM 15534</strain>
    </source>
</reference>
<accession>A0A4R1G0I1</accession>
<organism evidence="4 5">
    <name type="scientific">Volucribacter psittacicida</name>
    <dbReference type="NCBI Taxonomy" id="203482"/>
    <lineage>
        <taxon>Bacteria</taxon>
        <taxon>Pseudomonadati</taxon>
        <taxon>Pseudomonadota</taxon>
        <taxon>Gammaproteobacteria</taxon>
        <taxon>Pasteurellales</taxon>
        <taxon>Pasteurellaceae</taxon>
        <taxon>Volucribacter</taxon>
    </lineage>
</organism>
<dbReference type="EMBL" id="SMFT01000002">
    <property type="protein sequence ID" value="TCJ98458.1"/>
    <property type="molecule type" value="Genomic_DNA"/>
</dbReference>
<sequence>MKKTLMAVALATTLAAPSLLANVYVQGDLGYSRTKIEDYKKNRFEPRLSVGYQLQDFRLALDYTYYRNINYSYNNGYIGNKELKTNGIGFSMIYDIPVQSELKPYVGTRLAINRLKLTDTRVGNYSSYSNTNLGYGLVAGVTYPLAQNLKLNAGVEYNHLGRIDDTNVRNYGAKVGLRYDF</sequence>
<feature type="signal peptide" evidence="2">
    <location>
        <begin position="1"/>
        <end position="21"/>
    </location>
</feature>
<dbReference type="InterPro" id="IPR003394">
    <property type="entry name" value="Porin_opacity"/>
</dbReference>
<evidence type="ECO:0000256" key="2">
    <source>
        <dbReference type="SAM" id="SignalP"/>
    </source>
</evidence>
<dbReference type="InterPro" id="IPR011250">
    <property type="entry name" value="OMP/PagP_B-barrel"/>
</dbReference>
<dbReference type="Pfam" id="PF02462">
    <property type="entry name" value="Opacity"/>
    <property type="match status" value="1"/>
</dbReference>
<feature type="domain" description="Porin opacity type" evidence="3">
    <location>
        <begin position="50"/>
        <end position="181"/>
    </location>
</feature>
<evidence type="ECO:0000259" key="3">
    <source>
        <dbReference type="Pfam" id="PF02462"/>
    </source>
</evidence>
<comment type="caution">
    <text evidence="4">The sequence shown here is derived from an EMBL/GenBank/DDBJ whole genome shotgun (WGS) entry which is preliminary data.</text>
</comment>
<dbReference type="GO" id="GO:0009279">
    <property type="term" value="C:cell outer membrane"/>
    <property type="evidence" value="ECO:0007669"/>
    <property type="project" value="UniProtKB-ARBA"/>
</dbReference>
<comment type="similarity">
    <text evidence="1">Belongs to the opacity porin family.</text>
</comment>
<dbReference type="RefSeq" id="WP_132689701.1">
    <property type="nucleotide sequence ID" value="NZ_SMFT01000002.1"/>
</dbReference>
<keyword evidence="2" id="KW-0732">Signal</keyword>
<proteinExistence type="inferred from homology"/>
<protein>
    <submittedName>
        <fullName evidence="4">Opacity protein-like surface antigen</fullName>
    </submittedName>
</protein>
<name>A0A4R1G0I1_9PAST</name>
<evidence type="ECO:0000256" key="1">
    <source>
        <dbReference type="ARBA" id="ARBA00009830"/>
    </source>
</evidence>
<dbReference type="GO" id="GO:0015288">
    <property type="term" value="F:porin activity"/>
    <property type="evidence" value="ECO:0007669"/>
    <property type="project" value="InterPro"/>
</dbReference>
<evidence type="ECO:0000313" key="4">
    <source>
        <dbReference type="EMBL" id="TCJ98458.1"/>
    </source>
</evidence>
<feature type="chain" id="PRO_5020803579" evidence="2">
    <location>
        <begin position="22"/>
        <end position="181"/>
    </location>
</feature>
<dbReference type="SUPFAM" id="SSF56925">
    <property type="entry name" value="OMPA-like"/>
    <property type="match status" value="1"/>
</dbReference>
<gene>
    <name evidence="4" type="ORF">EV694_0864</name>
</gene>